<dbReference type="HOGENOM" id="CLU_037501_2_1_6"/>
<dbReference type="GO" id="GO:0042168">
    <property type="term" value="P:heme metabolic process"/>
    <property type="evidence" value="ECO:0007669"/>
    <property type="project" value="InterPro"/>
</dbReference>
<dbReference type="NCBIfam" id="TIGR00540">
    <property type="entry name" value="TPR_hemY_coli"/>
    <property type="match status" value="1"/>
</dbReference>
<dbReference type="STRING" id="318161.Sden_0385"/>
<dbReference type="InterPro" id="IPR005254">
    <property type="entry name" value="Heme_biosyn_assoc_TPR_pro"/>
</dbReference>
<keyword evidence="10" id="KW-1185">Reference proteome</keyword>
<feature type="domain" description="HemY N-terminal" evidence="8">
    <location>
        <begin position="26"/>
        <end position="131"/>
    </location>
</feature>
<evidence type="ECO:0000256" key="1">
    <source>
        <dbReference type="ARBA" id="ARBA00004141"/>
    </source>
</evidence>
<evidence type="ECO:0000259" key="8">
    <source>
        <dbReference type="Pfam" id="PF07219"/>
    </source>
</evidence>
<organism evidence="9 10">
    <name type="scientific">Shewanella denitrificans (strain OS217 / ATCC BAA-1090 / DSM 15013)</name>
    <dbReference type="NCBI Taxonomy" id="318161"/>
    <lineage>
        <taxon>Bacteria</taxon>
        <taxon>Pseudomonadati</taxon>
        <taxon>Pseudomonadota</taxon>
        <taxon>Gammaproteobacteria</taxon>
        <taxon>Alteromonadales</taxon>
        <taxon>Shewanellaceae</taxon>
        <taxon>Shewanella</taxon>
    </lineage>
</organism>
<keyword evidence="5 7" id="KW-1133">Transmembrane helix</keyword>
<dbReference type="Pfam" id="PF07219">
    <property type="entry name" value="HemY_N"/>
    <property type="match status" value="1"/>
</dbReference>
<name>Q12S96_SHEDO</name>
<accession>Q12S96</accession>
<protein>
    <submittedName>
        <fullName evidence="9">HemY-like protein</fullName>
    </submittedName>
</protein>
<proteinExistence type="predicted"/>
<keyword evidence="4 7" id="KW-0812">Transmembrane</keyword>
<evidence type="ECO:0000256" key="6">
    <source>
        <dbReference type="ARBA" id="ARBA00023136"/>
    </source>
</evidence>
<reference evidence="9 10" key="1">
    <citation type="submission" date="2006-03" db="EMBL/GenBank/DDBJ databases">
        <title>Complete sequence of Shewanella denitrificans OS217.</title>
        <authorList>
            <consortium name="US DOE Joint Genome Institute"/>
            <person name="Copeland A."/>
            <person name="Lucas S."/>
            <person name="Lapidus A."/>
            <person name="Barry K."/>
            <person name="Detter J.C."/>
            <person name="Glavina del Rio T."/>
            <person name="Hammon N."/>
            <person name="Israni S."/>
            <person name="Dalin E."/>
            <person name="Tice H."/>
            <person name="Pitluck S."/>
            <person name="Brettin T."/>
            <person name="Bruce D."/>
            <person name="Han C."/>
            <person name="Tapia R."/>
            <person name="Gilna P."/>
            <person name="Kiss H."/>
            <person name="Schmutz J."/>
            <person name="Larimer F."/>
            <person name="Land M."/>
            <person name="Hauser L."/>
            <person name="Kyrpides N."/>
            <person name="Lykidis A."/>
            <person name="Richardson P."/>
        </authorList>
    </citation>
    <scope>NUCLEOTIDE SEQUENCE [LARGE SCALE GENOMIC DNA]</scope>
    <source>
        <strain evidence="10">OS217 / ATCC BAA-1090 / DSM 15013</strain>
    </source>
</reference>
<dbReference type="OrthoDB" id="7067577at2"/>
<dbReference type="AlphaFoldDB" id="Q12S96"/>
<sequence>MIKALIIVAIILIGLCVSPLFIDNTGYVYIAIGEYQIETSLIVAITALVATVIIMLLTKWLLGLIINLALSSKHLPLRWRQSAAKKHTLQGAIAMAAEDWPLAEKSMLKGAANGELPTLNLLVAAQAAHKQKKTQARDEYLASAAAEPTAQEAVSISKIRFFMQDGEFSLARMELDKLTPTSKSPDAIIRISLELYPKLKDWQALKTLLPIAQKKQLASTEIINQLTFDANSQLVAQAATKNTQELDKVWHWLSKSERQDPLLALIYIKGLISFGLAEEGNKLLIKLVKHEPCGTIFEALPELVTAQDSEIRKQLMRHEASFENDASYQACVAKLCLQSRDIKEAKIRLQSACRLAPKSEYWLALAQVQEQLGENTNAAQSYRHASTSPSTACSLV</sequence>
<evidence type="ECO:0000256" key="7">
    <source>
        <dbReference type="SAM" id="Phobius"/>
    </source>
</evidence>
<dbReference type="EMBL" id="CP000302">
    <property type="protein sequence ID" value="ABE53680.1"/>
    <property type="molecule type" value="Genomic_DNA"/>
</dbReference>
<dbReference type="KEGG" id="sdn:Sden_0385"/>
<dbReference type="GO" id="GO:0005886">
    <property type="term" value="C:plasma membrane"/>
    <property type="evidence" value="ECO:0007669"/>
    <property type="project" value="UniProtKB-SubCell"/>
</dbReference>
<dbReference type="eggNOG" id="COG3071">
    <property type="taxonomic scope" value="Bacteria"/>
</dbReference>
<keyword evidence="6 7" id="KW-0472">Membrane</keyword>
<evidence type="ECO:0000256" key="2">
    <source>
        <dbReference type="ARBA" id="ARBA00004236"/>
    </source>
</evidence>
<feature type="transmembrane region" description="Helical" evidence="7">
    <location>
        <begin position="5"/>
        <end position="22"/>
    </location>
</feature>
<evidence type="ECO:0000256" key="5">
    <source>
        <dbReference type="ARBA" id="ARBA00022989"/>
    </source>
</evidence>
<evidence type="ECO:0000256" key="3">
    <source>
        <dbReference type="ARBA" id="ARBA00022475"/>
    </source>
</evidence>
<dbReference type="Proteomes" id="UP000001982">
    <property type="component" value="Chromosome"/>
</dbReference>
<comment type="subcellular location">
    <subcellularLocation>
        <location evidence="2">Cell membrane</location>
    </subcellularLocation>
    <subcellularLocation>
        <location evidence="1">Membrane</location>
        <topology evidence="1">Multi-pass membrane protein</topology>
    </subcellularLocation>
</comment>
<dbReference type="InterPro" id="IPR010817">
    <property type="entry name" value="HemY_N"/>
</dbReference>
<evidence type="ECO:0000256" key="4">
    <source>
        <dbReference type="ARBA" id="ARBA00022692"/>
    </source>
</evidence>
<evidence type="ECO:0000313" key="10">
    <source>
        <dbReference type="Proteomes" id="UP000001982"/>
    </source>
</evidence>
<keyword evidence="3" id="KW-1003">Cell membrane</keyword>
<evidence type="ECO:0000313" key="9">
    <source>
        <dbReference type="EMBL" id="ABE53680.1"/>
    </source>
</evidence>
<gene>
    <name evidence="9" type="ordered locus">Sden_0385</name>
</gene>
<dbReference type="RefSeq" id="WP_011494847.1">
    <property type="nucleotide sequence ID" value="NC_007954.1"/>
</dbReference>
<feature type="transmembrane region" description="Helical" evidence="7">
    <location>
        <begin position="42"/>
        <end position="70"/>
    </location>
</feature>